<dbReference type="FunFam" id="1.10.10.60:FF:000014">
    <property type="entry name" value="SWI/SNF complex subunit SMARCC2 isoform C"/>
    <property type="match status" value="1"/>
</dbReference>
<keyword evidence="3" id="KW-0238">DNA-binding</keyword>
<dbReference type="PROSITE" id="PS50090">
    <property type="entry name" value="MYB_LIKE"/>
    <property type="match status" value="1"/>
</dbReference>
<dbReference type="PROSITE" id="PS50934">
    <property type="entry name" value="SWIRM"/>
    <property type="match status" value="1"/>
</dbReference>
<dbReference type="InterPro" id="IPR001005">
    <property type="entry name" value="SANT/Myb"/>
</dbReference>
<evidence type="ECO:0000256" key="1">
    <source>
        <dbReference type="ARBA" id="ARBA00004123"/>
    </source>
</evidence>
<evidence type="ECO:0000256" key="5">
    <source>
        <dbReference type="ARBA" id="ARBA00023242"/>
    </source>
</evidence>
<dbReference type="CDD" id="cd00167">
    <property type="entry name" value="SANT"/>
    <property type="match status" value="1"/>
</dbReference>
<dbReference type="GO" id="GO:0042393">
    <property type="term" value="F:histone binding"/>
    <property type="evidence" value="ECO:0007669"/>
    <property type="project" value="TreeGrafter"/>
</dbReference>
<evidence type="ECO:0000313" key="11">
    <source>
        <dbReference type="EMBL" id="MDE45057.1"/>
    </source>
</evidence>
<evidence type="ECO:0000259" key="9">
    <source>
        <dbReference type="PROSITE" id="PS50934"/>
    </source>
</evidence>
<dbReference type="InterPro" id="IPR017884">
    <property type="entry name" value="SANT_dom"/>
</dbReference>
<dbReference type="Pfam" id="PF00249">
    <property type="entry name" value="Myb_DNA-binding"/>
    <property type="match status" value="1"/>
</dbReference>
<name>A0A6G1S4G1_9ACAR</name>
<evidence type="ECO:0000256" key="4">
    <source>
        <dbReference type="ARBA" id="ARBA00023163"/>
    </source>
</evidence>
<dbReference type="PANTHER" id="PTHR12802:SF41">
    <property type="entry name" value="BRAHMA ASSOCIATED PROTEIN 155 KDA"/>
    <property type="match status" value="1"/>
</dbReference>
<protein>
    <submittedName>
        <fullName evidence="11">SWI/SNF complex subunit SMARCC2</fullName>
    </submittedName>
</protein>
<dbReference type="PANTHER" id="PTHR12802">
    <property type="entry name" value="SWI/SNF COMPLEX-RELATED"/>
    <property type="match status" value="1"/>
</dbReference>
<feature type="compositionally biased region" description="Polar residues" evidence="7">
    <location>
        <begin position="29"/>
        <end position="40"/>
    </location>
</feature>
<dbReference type="InterPro" id="IPR007526">
    <property type="entry name" value="SWIRM"/>
</dbReference>
<feature type="domain" description="Myb-like" evidence="8">
    <location>
        <begin position="382"/>
        <end position="424"/>
    </location>
</feature>
<proteinExistence type="inferred from homology"/>
<dbReference type="InterPro" id="IPR009057">
    <property type="entry name" value="Homeodomain-like_sf"/>
</dbReference>
<feature type="region of interest" description="Disordered" evidence="7">
    <location>
        <begin position="1"/>
        <end position="42"/>
    </location>
</feature>
<dbReference type="InterPro" id="IPR036388">
    <property type="entry name" value="WH-like_DNA-bd_sf"/>
</dbReference>
<evidence type="ECO:0000256" key="3">
    <source>
        <dbReference type="ARBA" id="ARBA00023125"/>
    </source>
</evidence>
<sequence length="607" mass="68162">MDTPTPKRKHFSPYQGDGEHLDDGMHGIKSNSSPSLSTTGHLFRNGTDTNKIEIINASFHDVNEFNDDIKTPQVPTKTKRTRTSTSNVKSKNKDKNAGSKSATTPKKRGRRPANGDADDITRDLLEPPDVVNLREVLLAKAAPNVKQHELAPVRGGTVLNLDLEQASLADSHDTLKSASEARKLADQNNIIIVPSFASWFDYNSIHAIEKRALPEFFNNSNQSKTPEVFLAFRNFIIDTYRLNPIEYLSVTTCRRSLSGEVCAIMRIHAFLEQWGLINYHVEPPEPMPSFMSLNPTNQFHLISNAQEESKPTTDEGNSQNGRPSKKVALEMFNTEHRDSDSPDEDEEAQKARANAFGLRLDDYAYHNAIFQAKGAATLSREWTEAETLLLLEAIELFKDDWHKVCKHVGNRRQDECILHFLRLPIEDPFLLEDERPSPAVDYQPIPFSKSGNPLMSTLAFLASDVDSKIAASAAKAALKEFSRLADDNSTKDEPIDDKNLSIAADRALKAAASTSRHLASIEERKIKSLITNLVDTQLKKLDIKMKHFEELDTILDKEKETTANQRKQLIKEQKEFETEQVRAANFRAGQIQVQNMINPDPPVSTTR</sequence>
<evidence type="ECO:0000259" key="10">
    <source>
        <dbReference type="PROSITE" id="PS51293"/>
    </source>
</evidence>
<comment type="subcellular location">
    <subcellularLocation>
        <location evidence="1">Nucleus</location>
    </subcellularLocation>
</comment>
<dbReference type="EMBL" id="GGYP01000286">
    <property type="protein sequence ID" value="MDE45057.1"/>
    <property type="molecule type" value="Transcribed_RNA"/>
</dbReference>
<organism evidence="11">
    <name type="scientific">Aceria tosichella</name>
    <name type="common">wheat curl mite</name>
    <dbReference type="NCBI Taxonomy" id="561515"/>
    <lineage>
        <taxon>Eukaryota</taxon>
        <taxon>Metazoa</taxon>
        <taxon>Ecdysozoa</taxon>
        <taxon>Arthropoda</taxon>
        <taxon>Chelicerata</taxon>
        <taxon>Arachnida</taxon>
        <taxon>Acari</taxon>
        <taxon>Acariformes</taxon>
        <taxon>Trombidiformes</taxon>
        <taxon>Prostigmata</taxon>
        <taxon>Eupodina</taxon>
        <taxon>Eriophyoidea</taxon>
        <taxon>Eriophyidae</taxon>
        <taxon>Eriophyinae</taxon>
        <taxon>Aceriini</taxon>
        <taxon>Aceria</taxon>
    </lineage>
</organism>
<keyword evidence="4" id="KW-0804">Transcription</keyword>
<evidence type="ECO:0000256" key="2">
    <source>
        <dbReference type="ARBA" id="ARBA00023015"/>
    </source>
</evidence>
<feature type="compositionally biased region" description="Basic residues" evidence="7">
    <location>
        <begin position="1"/>
        <end position="11"/>
    </location>
</feature>
<dbReference type="GO" id="GO:0016514">
    <property type="term" value="C:SWI/SNF complex"/>
    <property type="evidence" value="ECO:0007669"/>
    <property type="project" value="UniProtKB-ARBA"/>
</dbReference>
<dbReference type="InterPro" id="IPR032451">
    <property type="entry name" value="SMARCC_C"/>
</dbReference>
<dbReference type="Pfam" id="PF16495">
    <property type="entry name" value="SWIRM-assoc_1"/>
    <property type="match status" value="1"/>
</dbReference>
<dbReference type="Gene3D" id="1.10.10.10">
    <property type="entry name" value="Winged helix-like DNA-binding domain superfamily/Winged helix DNA-binding domain"/>
    <property type="match status" value="1"/>
</dbReference>
<gene>
    <name evidence="11" type="primary">Smarcc2_1</name>
    <name evidence="11" type="ORF">g.10870</name>
</gene>
<feature type="domain" description="SWIRM" evidence="9">
    <location>
        <begin position="191"/>
        <end position="288"/>
    </location>
</feature>
<dbReference type="FunFam" id="1.10.10.10:FF:000020">
    <property type="entry name" value="SWI/SNF complex subunit SMARCC2 isoform c"/>
    <property type="match status" value="1"/>
</dbReference>
<dbReference type="SMART" id="SM00717">
    <property type="entry name" value="SANT"/>
    <property type="match status" value="1"/>
</dbReference>
<dbReference type="GO" id="GO:0045893">
    <property type="term" value="P:positive regulation of DNA-templated transcription"/>
    <property type="evidence" value="ECO:0007669"/>
    <property type="project" value="TreeGrafter"/>
</dbReference>
<accession>A0A6G1S4G1</accession>
<feature type="region of interest" description="Disordered" evidence="7">
    <location>
        <begin position="66"/>
        <end position="123"/>
    </location>
</feature>
<dbReference type="GO" id="GO:0003677">
    <property type="term" value="F:DNA binding"/>
    <property type="evidence" value="ECO:0007669"/>
    <property type="project" value="UniProtKB-KW"/>
</dbReference>
<dbReference type="Gene3D" id="1.10.10.60">
    <property type="entry name" value="Homeodomain-like"/>
    <property type="match status" value="1"/>
</dbReference>
<keyword evidence="2" id="KW-0805">Transcription regulation</keyword>
<evidence type="ECO:0000259" key="8">
    <source>
        <dbReference type="PROSITE" id="PS50090"/>
    </source>
</evidence>
<evidence type="ECO:0000256" key="7">
    <source>
        <dbReference type="SAM" id="MobiDB-lite"/>
    </source>
</evidence>
<dbReference type="Pfam" id="PF04433">
    <property type="entry name" value="SWIRM"/>
    <property type="match status" value="1"/>
</dbReference>
<keyword evidence="5" id="KW-0539">Nucleus</keyword>
<dbReference type="PROSITE" id="PS51293">
    <property type="entry name" value="SANT"/>
    <property type="match status" value="1"/>
</dbReference>
<feature type="compositionally biased region" description="Basic and acidic residues" evidence="7">
    <location>
        <begin position="17"/>
        <end position="26"/>
    </location>
</feature>
<evidence type="ECO:0000256" key="6">
    <source>
        <dbReference type="ARBA" id="ARBA00049655"/>
    </source>
</evidence>
<dbReference type="SUPFAM" id="SSF46689">
    <property type="entry name" value="Homeodomain-like"/>
    <property type="match status" value="2"/>
</dbReference>
<dbReference type="AlphaFoldDB" id="A0A6G1S4G1"/>
<reference evidence="11" key="1">
    <citation type="submission" date="2018-10" db="EMBL/GenBank/DDBJ databases">
        <title>Transcriptome assembly of Aceria tosichella (Wheat curl mite) Type 2.</title>
        <authorList>
            <person name="Scully E.D."/>
            <person name="Geib S.M."/>
            <person name="Palmer N.A."/>
            <person name="Gupta A.K."/>
            <person name="Sarath G."/>
            <person name="Tatineni S."/>
        </authorList>
    </citation>
    <scope>NUCLEOTIDE SEQUENCE</scope>
    <source>
        <strain evidence="11">LincolnNE</strain>
    </source>
</reference>
<feature type="domain" description="SANT" evidence="10">
    <location>
        <begin position="377"/>
        <end position="428"/>
    </location>
</feature>
<comment type="similarity">
    <text evidence="6">Belongs to the SMARCC family.</text>
</comment>